<dbReference type="PROSITE" id="PS51257">
    <property type="entry name" value="PROKAR_LIPOPROTEIN"/>
    <property type="match status" value="1"/>
</dbReference>
<dbReference type="Gene3D" id="3.30.1450.10">
    <property type="match status" value="1"/>
</dbReference>
<dbReference type="KEGG" id="paqt:E8L99_16095"/>
<name>A0A4D7QSZ1_9HYPH</name>
<keyword evidence="3" id="KW-0998">Cell outer membrane</keyword>
<sequence length="154" mass="16702">MMPVSSRLAKAAIAAAATLWLAGCSGAPMSGLGFGGETFNRGYLISEDALAQVKQGNSQDQVLVALGTPTTISTISGDVFYYINEKQVRQFTFQAPRTVERNVLAVYFDGQKRVERIANYGLQDGKVFDFVSRTTQTGGEEANLLRQIMIGPRT</sequence>
<protein>
    <submittedName>
        <fullName evidence="6">Outer membrane protein assembly factor BamE</fullName>
    </submittedName>
</protein>
<evidence type="ECO:0000313" key="6">
    <source>
        <dbReference type="EMBL" id="QCK87172.1"/>
    </source>
</evidence>
<dbReference type="InterPro" id="IPR026592">
    <property type="entry name" value="BamE"/>
</dbReference>
<gene>
    <name evidence="6" type="ORF">E8L99_16095</name>
</gene>
<accession>A0A4D7QSZ1</accession>
<proteinExistence type="predicted"/>
<dbReference type="EMBL" id="CP039865">
    <property type="protein sequence ID" value="QCK87172.1"/>
    <property type="molecule type" value="Genomic_DNA"/>
</dbReference>
<keyword evidence="7" id="KW-1185">Reference proteome</keyword>
<dbReference type="OrthoDB" id="9808313at2"/>
<keyword evidence="1 4" id="KW-0732">Signal</keyword>
<feature type="chain" id="PRO_5020934622" evidence="4">
    <location>
        <begin position="23"/>
        <end position="154"/>
    </location>
</feature>
<feature type="domain" description="Outer membrane protein assembly factor BamE" evidence="5">
    <location>
        <begin position="42"/>
        <end position="117"/>
    </location>
</feature>
<dbReference type="PANTHER" id="PTHR37482:SF1">
    <property type="entry name" value="OUTER MEMBRANE PROTEIN ASSEMBLY FACTOR BAME"/>
    <property type="match status" value="1"/>
</dbReference>
<evidence type="ECO:0000256" key="4">
    <source>
        <dbReference type="SAM" id="SignalP"/>
    </source>
</evidence>
<dbReference type="GO" id="GO:1990063">
    <property type="term" value="C:Bam protein complex"/>
    <property type="evidence" value="ECO:0007669"/>
    <property type="project" value="TreeGrafter"/>
</dbReference>
<dbReference type="AlphaFoldDB" id="A0A4D7QSZ1"/>
<dbReference type="GO" id="GO:0051205">
    <property type="term" value="P:protein insertion into membrane"/>
    <property type="evidence" value="ECO:0007669"/>
    <property type="project" value="TreeGrafter"/>
</dbReference>
<dbReference type="GO" id="GO:0043165">
    <property type="term" value="P:Gram-negative-bacterium-type cell outer membrane assembly"/>
    <property type="evidence" value="ECO:0007669"/>
    <property type="project" value="TreeGrafter"/>
</dbReference>
<dbReference type="GO" id="GO:0030674">
    <property type="term" value="F:protein-macromolecule adaptor activity"/>
    <property type="evidence" value="ECO:0007669"/>
    <property type="project" value="TreeGrafter"/>
</dbReference>
<dbReference type="InterPro" id="IPR007450">
    <property type="entry name" value="BamE_dom"/>
</dbReference>
<evidence type="ECO:0000256" key="3">
    <source>
        <dbReference type="ARBA" id="ARBA00023237"/>
    </source>
</evidence>
<dbReference type="PANTHER" id="PTHR37482">
    <property type="entry name" value="OUTER MEMBRANE PROTEIN ASSEMBLY FACTOR BAME"/>
    <property type="match status" value="1"/>
</dbReference>
<evidence type="ECO:0000256" key="1">
    <source>
        <dbReference type="ARBA" id="ARBA00022729"/>
    </source>
</evidence>
<evidence type="ECO:0000259" key="5">
    <source>
        <dbReference type="Pfam" id="PF04355"/>
    </source>
</evidence>
<keyword evidence="2" id="KW-0472">Membrane</keyword>
<feature type="signal peptide" evidence="4">
    <location>
        <begin position="1"/>
        <end position="22"/>
    </location>
</feature>
<evidence type="ECO:0000256" key="2">
    <source>
        <dbReference type="ARBA" id="ARBA00023136"/>
    </source>
</evidence>
<evidence type="ECO:0000313" key="7">
    <source>
        <dbReference type="Proteomes" id="UP000298588"/>
    </source>
</evidence>
<organism evidence="6 7">
    <name type="scientific">Phreatobacter aquaticus</name>
    <dbReference type="NCBI Taxonomy" id="2570229"/>
    <lineage>
        <taxon>Bacteria</taxon>
        <taxon>Pseudomonadati</taxon>
        <taxon>Pseudomonadota</taxon>
        <taxon>Alphaproteobacteria</taxon>
        <taxon>Hyphomicrobiales</taxon>
        <taxon>Phreatobacteraceae</taxon>
        <taxon>Phreatobacter</taxon>
    </lineage>
</organism>
<reference evidence="6 7" key="1">
    <citation type="submission" date="2019-04" db="EMBL/GenBank/DDBJ databases">
        <title>Phreatobacter aquaticus sp. nov.</title>
        <authorList>
            <person name="Choi A."/>
            <person name="Baek K."/>
        </authorList>
    </citation>
    <scope>NUCLEOTIDE SEQUENCE [LARGE SCALE GENOMIC DNA]</scope>
    <source>
        <strain evidence="6 7">NMCR1094</strain>
    </source>
</reference>
<dbReference type="Proteomes" id="UP000298588">
    <property type="component" value="Chromosome"/>
</dbReference>
<dbReference type="Pfam" id="PF04355">
    <property type="entry name" value="BamE"/>
    <property type="match status" value="1"/>
</dbReference>
<dbReference type="InterPro" id="IPR037873">
    <property type="entry name" value="BamE-like"/>
</dbReference>